<protein>
    <submittedName>
        <fullName evidence="11">Vacuolar sorting protein, putative</fullName>
    </submittedName>
</protein>
<dbReference type="CDD" id="cd16462">
    <property type="entry name" value="RING-H2_Pep3p-like"/>
    <property type="match status" value="1"/>
</dbReference>
<dbReference type="Pfam" id="PF26148">
    <property type="entry name" value="VPS18_RING_C"/>
    <property type="match status" value="1"/>
</dbReference>
<dbReference type="KEGG" id="tet:TTHERM_00292270"/>
<dbReference type="GO" id="GO:0006904">
    <property type="term" value="P:vesicle docking involved in exocytosis"/>
    <property type="evidence" value="ECO:0007669"/>
    <property type="project" value="TreeGrafter"/>
</dbReference>
<dbReference type="AlphaFoldDB" id="I7LVM2"/>
<dbReference type="InterPro" id="IPR007810">
    <property type="entry name" value="Pep3/Vps18_beta-prop"/>
</dbReference>
<dbReference type="Pfam" id="PF05131">
    <property type="entry name" value="Pep3_Vps18"/>
    <property type="match status" value="1"/>
</dbReference>
<reference evidence="12" key="1">
    <citation type="journal article" date="2006" name="PLoS Biol.">
        <title>Macronuclear genome sequence of the ciliate Tetrahymena thermophila, a model eukaryote.</title>
        <authorList>
            <person name="Eisen J.A."/>
            <person name="Coyne R.S."/>
            <person name="Wu M."/>
            <person name="Wu D."/>
            <person name="Thiagarajan M."/>
            <person name="Wortman J.R."/>
            <person name="Badger J.H."/>
            <person name="Ren Q."/>
            <person name="Amedeo P."/>
            <person name="Jones K.M."/>
            <person name="Tallon L.J."/>
            <person name="Delcher A.L."/>
            <person name="Salzberg S.L."/>
            <person name="Silva J.C."/>
            <person name="Haas B.J."/>
            <person name="Majoros W.H."/>
            <person name="Farzad M."/>
            <person name="Carlton J.M."/>
            <person name="Smith R.K. Jr."/>
            <person name="Garg J."/>
            <person name="Pearlman R.E."/>
            <person name="Karrer K.M."/>
            <person name="Sun L."/>
            <person name="Manning G."/>
            <person name="Elde N.C."/>
            <person name="Turkewitz A.P."/>
            <person name="Asai D.J."/>
            <person name="Wilkes D.E."/>
            <person name="Wang Y."/>
            <person name="Cai H."/>
            <person name="Collins K."/>
            <person name="Stewart B.A."/>
            <person name="Lee S.R."/>
            <person name="Wilamowska K."/>
            <person name="Weinberg Z."/>
            <person name="Ruzzo W.L."/>
            <person name="Wloga D."/>
            <person name="Gaertig J."/>
            <person name="Frankel J."/>
            <person name="Tsao C.-C."/>
            <person name="Gorovsky M.A."/>
            <person name="Keeling P.J."/>
            <person name="Waller R.F."/>
            <person name="Patron N.J."/>
            <person name="Cherry J.M."/>
            <person name="Stover N.A."/>
            <person name="Krieger C.J."/>
            <person name="del Toro C."/>
            <person name="Ryder H.F."/>
            <person name="Williamson S.C."/>
            <person name="Barbeau R.A."/>
            <person name="Hamilton E.P."/>
            <person name="Orias E."/>
        </authorList>
    </citation>
    <scope>NUCLEOTIDE SEQUENCE [LARGE SCALE GENOMIC DNA]</scope>
    <source>
        <strain evidence="12">SB210</strain>
    </source>
</reference>
<dbReference type="SUPFAM" id="SSF50978">
    <property type="entry name" value="WD40 repeat-like"/>
    <property type="match status" value="1"/>
</dbReference>
<gene>
    <name evidence="11" type="ORF">TTHERM_00292270</name>
</gene>
<evidence type="ECO:0000259" key="10">
    <source>
        <dbReference type="Pfam" id="PF26148"/>
    </source>
</evidence>
<dbReference type="RefSeq" id="XP_001018740.2">
    <property type="nucleotide sequence ID" value="XM_001018740.2"/>
</dbReference>
<dbReference type="PANTHER" id="PTHR23323">
    <property type="entry name" value="VACUOLAR PROTEIN SORTING-ASSOCIATED PROTEIN"/>
    <property type="match status" value="1"/>
</dbReference>
<comment type="subcellular location">
    <subcellularLocation>
        <location evidence="6">Endomembrane system</location>
        <topology evidence="6">Peripheral membrane protein</topology>
        <orientation evidence="6">Cytoplasmic side</orientation>
    </subcellularLocation>
</comment>
<feature type="coiled-coil region" evidence="8">
    <location>
        <begin position="944"/>
        <end position="971"/>
    </location>
</feature>
<dbReference type="Proteomes" id="UP000009168">
    <property type="component" value="Unassembled WGS sequence"/>
</dbReference>
<keyword evidence="5" id="KW-0472">Membrane</keyword>
<dbReference type="PROSITE" id="PS50236">
    <property type="entry name" value="CHCR"/>
    <property type="match status" value="1"/>
</dbReference>
<evidence type="ECO:0000256" key="6">
    <source>
        <dbReference type="ARBA" id="ARBA00029433"/>
    </source>
</evidence>
<keyword evidence="3" id="KW-0863">Zinc-finger</keyword>
<feature type="coiled-coil region" evidence="8">
    <location>
        <begin position="864"/>
        <end position="905"/>
    </location>
</feature>
<dbReference type="GO" id="GO:0007032">
    <property type="term" value="P:endosome organization"/>
    <property type="evidence" value="ECO:0007669"/>
    <property type="project" value="TreeGrafter"/>
</dbReference>
<evidence type="ECO:0000256" key="5">
    <source>
        <dbReference type="ARBA" id="ARBA00023136"/>
    </source>
</evidence>
<name>I7LVM2_TETTS</name>
<keyword evidence="4" id="KW-0862">Zinc</keyword>
<dbReference type="GO" id="GO:0048284">
    <property type="term" value="P:organelle fusion"/>
    <property type="evidence" value="ECO:0007669"/>
    <property type="project" value="TreeGrafter"/>
</dbReference>
<dbReference type="InterPro" id="IPR000547">
    <property type="entry name" value="Clathrin_H-chain/VPS_repeat"/>
</dbReference>
<feature type="domain" description="Pep3/Vps18 beta-propeller" evidence="9">
    <location>
        <begin position="114"/>
        <end position="409"/>
    </location>
</feature>
<dbReference type="GO" id="GO:0008270">
    <property type="term" value="F:zinc ion binding"/>
    <property type="evidence" value="ECO:0007669"/>
    <property type="project" value="UniProtKB-KW"/>
</dbReference>
<evidence type="ECO:0000256" key="4">
    <source>
        <dbReference type="ARBA" id="ARBA00022833"/>
    </source>
</evidence>
<evidence type="ECO:0000256" key="1">
    <source>
        <dbReference type="ARBA" id="ARBA00010454"/>
    </source>
</evidence>
<sequence>MSQLKEGYVEESIDEFGFQDKIYNSQEIFQRLKQYDPLGIPLDSEKIKLFAVSTHQIVIVTDQNKVYRLREELDEKFINYPVPEKKVDNPNKEFKEKIKDMGKQILFLGAQGPKVSIDRIFLDPNGYHCILTCDSGCSFYLNYDHNKIKFLKNLKGTEFVIKSVGWDETCNNTTTKNILFGTQEGMLYIYKIEIGKNNEIIDCNPEKTLALKGGRSVLQINYLRLGSEENPRIVILVSTSTSIFTFHGTEFNLMFQKFRTIESQEQAELKFPNITLTSVMSVCYTQKEDTGKKEPHSFIWTNGVALQVFDIPQDASSLQETKYYKYAKNSDEHSQDEYKVKEMPIDIFLSEFHYFLLHSDQLTILSRINEKIVQKFDLKFMGIVYGMSFDYSSQSLWIYSSKQIFKLSIRNEGTDAWRLLLEKKMIKQAYEISMRNGQDATEYLGGLYADSLLEAKKYQEAANQYFQTSRSFEEITLKFLNLQVKGDMDSVDGLEVYLMLWLSNLSPEAKVQRIMIINWLIELKVSRYNYFIQQVTKYKIHRPKDQHGTEWVKYQDYKKWERSLNFQDQNIEQFLEQYCDDIPEESIYQIMQSHGRLKECIQFAKQRKSYEMIVQHYINEEQFDNVIEVFKGINKPKKLAQLLQKYCHILLQKYAPETIDLMKKSIEFLRKYKFRTEKLVIGIMNVPEKHKKDAISFVQLLVDNNFKEKTIHNLYIYLLCDKNYKSELNKHLTQQQKKIMNEEKINFDIDFALRLTSQKMLRNAQIQIYGMMDLYQEAIDLALNQELIEAAISFARKPYFKEEKKKKMWLKIAKHLLNKGGNNVQEVIKMINDEQQFIKIEDLLSQFSENVKIEHFKDQICNCLQNYNTEIKELKQIIKQYSDSADKLQIDLKLIKNRYVEMNQNVTCMECVQSLFNESFYIFPCMHGFHKACLIQRMKKDNIDQGKINQIEQLNQEIEILQQKQLKIEVRKRQSGSGFFNNINQIFSAARGGSEEIEINQQQMSLNEERELQEQKQKIDQLLANECIFCGPGVVDNIFMIYEKDKDPKTSWEF</sequence>
<feature type="domain" description="Pep3/Vps18 RING C-terminal" evidence="10">
    <location>
        <begin position="907"/>
        <end position="958"/>
    </location>
</feature>
<dbReference type="GO" id="GO:0030897">
    <property type="term" value="C:HOPS complex"/>
    <property type="evidence" value="ECO:0007669"/>
    <property type="project" value="TreeGrafter"/>
</dbReference>
<evidence type="ECO:0000256" key="7">
    <source>
        <dbReference type="PROSITE-ProRule" id="PRU01006"/>
    </source>
</evidence>
<dbReference type="SUPFAM" id="SSF57850">
    <property type="entry name" value="RING/U-box"/>
    <property type="match status" value="1"/>
</dbReference>
<dbReference type="InterPro" id="IPR036322">
    <property type="entry name" value="WD40_repeat_dom_sf"/>
</dbReference>
<organism evidence="11 12">
    <name type="scientific">Tetrahymena thermophila (strain SB210)</name>
    <dbReference type="NCBI Taxonomy" id="312017"/>
    <lineage>
        <taxon>Eukaryota</taxon>
        <taxon>Sar</taxon>
        <taxon>Alveolata</taxon>
        <taxon>Ciliophora</taxon>
        <taxon>Intramacronucleata</taxon>
        <taxon>Oligohymenophorea</taxon>
        <taxon>Hymenostomatida</taxon>
        <taxon>Tetrahymenina</taxon>
        <taxon>Tetrahymenidae</taxon>
        <taxon>Tetrahymena</taxon>
    </lineage>
</organism>
<dbReference type="GO" id="GO:0006886">
    <property type="term" value="P:intracellular protein transport"/>
    <property type="evidence" value="ECO:0007669"/>
    <property type="project" value="UniProtKB-UniRule"/>
</dbReference>
<evidence type="ECO:0000313" key="12">
    <source>
        <dbReference type="Proteomes" id="UP000009168"/>
    </source>
</evidence>
<evidence type="ECO:0000259" key="9">
    <source>
        <dbReference type="Pfam" id="PF05131"/>
    </source>
</evidence>
<proteinExistence type="inferred from homology"/>
<dbReference type="EMBL" id="GG662651">
    <property type="protein sequence ID" value="EAR98495.2"/>
    <property type="molecule type" value="Genomic_DNA"/>
</dbReference>
<dbReference type="OrthoDB" id="1845386at2759"/>
<dbReference type="InterPro" id="IPR058919">
    <property type="entry name" value="Pep3/Vps18_RING_C"/>
</dbReference>
<dbReference type="GeneID" id="7839619"/>
<evidence type="ECO:0000256" key="3">
    <source>
        <dbReference type="ARBA" id="ARBA00022771"/>
    </source>
</evidence>
<dbReference type="PANTHER" id="PTHR23323:SF26">
    <property type="entry name" value="VACUOLAR PROTEIN SORTING-ASSOCIATED PROTEIN 18 HOMOLOG"/>
    <property type="match status" value="1"/>
</dbReference>
<evidence type="ECO:0000256" key="8">
    <source>
        <dbReference type="SAM" id="Coils"/>
    </source>
</evidence>
<keyword evidence="8" id="KW-0175">Coiled coil</keyword>
<dbReference type="GO" id="GO:0007033">
    <property type="term" value="P:vacuole organization"/>
    <property type="evidence" value="ECO:0007669"/>
    <property type="project" value="TreeGrafter"/>
</dbReference>
<dbReference type="InParanoid" id="I7LVM2"/>
<keyword evidence="12" id="KW-1185">Reference proteome</keyword>
<accession>I7LVM2</accession>
<evidence type="ECO:0000313" key="11">
    <source>
        <dbReference type="EMBL" id="EAR98495.2"/>
    </source>
</evidence>
<keyword evidence="2" id="KW-0479">Metal-binding</keyword>
<dbReference type="STRING" id="312017.I7LVM2"/>
<comment type="similarity">
    <text evidence="1">Belongs to the VPS18 family.</text>
</comment>
<dbReference type="GO" id="GO:0030674">
    <property type="term" value="F:protein-macromolecule adaptor activity"/>
    <property type="evidence" value="ECO:0007669"/>
    <property type="project" value="TreeGrafter"/>
</dbReference>
<dbReference type="GO" id="GO:0005768">
    <property type="term" value="C:endosome"/>
    <property type="evidence" value="ECO:0007669"/>
    <property type="project" value="TreeGrafter"/>
</dbReference>
<feature type="repeat" description="CHCR" evidence="7">
    <location>
        <begin position="659"/>
        <end position="825"/>
    </location>
</feature>
<evidence type="ECO:0000256" key="2">
    <source>
        <dbReference type="ARBA" id="ARBA00022723"/>
    </source>
</evidence>